<evidence type="ECO:0000313" key="1">
    <source>
        <dbReference type="EMBL" id="KAH3840709.1"/>
    </source>
</evidence>
<reference evidence="1" key="2">
    <citation type="submission" date="2020-11" db="EMBL/GenBank/DDBJ databases">
        <authorList>
            <person name="McCartney M.A."/>
            <person name="Auch B."/>
            <person name="Kono T."/>
            <person name="Mallez S."/>
            <person name="Becker A."/>
            <person name="Gohl D.M."/>
            <person name="Silverstein K.A.T."/>
            <person name="Koren S."/>
            <person name="Bechman K.B."/>
            <person name="Herman A."/>
            <person name="Abrahante J.E."/>
            <person name="Garbe J."/>
        </authorList>
    </citation>
    <scope>NUCLEOTIDE SEQUENCE</scope>
    <source>
        <strain evidence="1">Duluth1</strain>
        <tissue evidence="1">Whole animal</tissue>
    </source>
</reference>
<organism evidence="1 2">
    <name type="scientific">Dreissena polymorpha</name>
    <name type="common">Zebra mussel</name>
    <name type="synonym">Mytilus polymorpha</name>
    <dbReference type="NCBI Taxonomy" id="45954"/>
    <lineage>
        <taxon>Eukaryota</taxon>
        <taxon>Metazoa</taxon>
        <taxon>Spiralia</taxon>
        <taxon>Lophotrochozoa</taxon>
        <taxon>Mollusca</taxon>
        <taxon>Bivalvia</taxon>
        <taxon>Autobranchia</taxon>
        <taxon>Heteroconchia</taxon>
        <taxon>Euheterodonta</taxon>
        <taxon>Imparidentia</taxon>
        <taxon>Neoheterodontei</taxon>
        <taxon>Myida</taxon>
        <taxon>Dreissenoidea</taxon>
        <taxon>Dreissenidae</taxon>
        <taxon>Dreissena</taxon>
    </lineage>
</organism>
<gene>
    <name evidence="1" type="ORF">DPMN_114164</name>
</gene>
<keyword evidence="2" id="KW-1185">Reference proteome</keyword>
<dbReference type="EMBL" id="JAIWYP010000004">
    <property type="protein sequence ID" value="KAH3840709.1"/>
    <property type="molecule type" value="Genomic_DNA"/>
</dbReference>
<name>A0A9D4KJM9_DREPO</name>
<sequence>MALKSISNWATWMLYKRQLTCPTGNLLFLKTRTIFKLRQYIIRTNVLTKVHEDWTKTWLLAYTITINVLNILHKEWTKYVTSRVLKMKTAPPSCSNFHEDLNCFTSSDIIGNIFLTKFNEDWTVNETRRMLT</sequence>
<evidence type="ECO:0000313" key="2">
    <source>
        <dbReference type="Proteomes" id="UP000828390"/>
    </source>
</evidence>
<protein>
    <submittedName>
        <fullName evidence="1">Uncharacterized protein</fullName>
    </submittedName>
</protein>
<dbReference type="AlphaFoldDB" id="A0A9D4KJM9"/>
<accession>A0A9D4KJM9</accession>
<dbReference type="Proteomes" id="UP000828390">
    <property type="component" value="Unassembled WGS sequence"/>
</dbReference>
<comment type="caution">
    <text evidence="1">The sequence shown here is derived from an EMBL/GenBank/DDBJ whole genome shotgun (WGS) entry which is preliminary data.</text>
</comment>
<proteinExistence type="predicted"/>
<reference evidence="1" key="1">
    <citation type="journal article" date="2019" name="bioRxiv">
        <title>The Genome of the Zebra Mussel, Dreissena polymorpha: A Resource for Invasive Species Research.</title>
        <authorList>
            <person name="McCartney M.A."/>
            <person name="Auch B."/>
            <person name="Kono T."/>
            <person name="Mallez S."/>
            <person name="Zhang Y."/>
            <person name="Obille A."/>
            <person name="Becker A."/>
            <person name="Abrahante J.E."/>
            <person name="Garbe J."/>
            <person name="Badalamenti J.P."/>
            <person name="Herman A."/>
            <person name="Mangelson H."/>
            <person name="Liachko I."/>
            <person name="Sullivan S."/>
            <person name="Sone E.D."/>
            <person name="Koren S."/>
            <person name="Silverstein K.A.T."/>
            <person name="Beckman K.B."/>
            <person name="Gohl D.M."/>
        </authorList>
    </citation>
    <scope>NUCLEOTIDE SEQUENCE</scope>
    <source>
        <strain evidence="1">Duluth1</strain>
        <tissue evidence="1">Whole animal</tissue>
    </source>
</reference>